<reference evidence="2" key="1">
    <citation type="submission" date="2021-09" db="EMBL/GenBank/DDBJ databases">
        <authorList>
            <consortium name="AG Swart"/>
            <person name="Singh M."/>
            <person name="Singh A."/>
            <person name="Seah K."/>
            <person name="Emmerich C."/>
        </authorList>
    </citation>
    <scope>NUCLEOTIDE SEQUENCE</scope>
    <source>
        <strain evidence="2">ATCC30299</strain>
    </source>
</reference>
<evidence type="ECO:0000256" key="1">
    <source>
        <dbReference type="SAM" id="MobiDB-lite"/>
    </source>
</evidence>
<sequence length="112" mass="12953">MERTPNQDALSSFAGAQVNECEQNMRSNQPTNPVERLRAELRSKNKALKRWHKKVVISKVKRQINDELKSGTQNPSYITQAFSVISSEHSDLSQELNEKILDLYTEFKMEDK</sequence>
<accession>A0AAU9I7T1</accession>
<feature type="region of interest" description="Disordered" evidence="1">
    <location>
        <begin position="1"/>
        <end position="32"/>
    </location>
</feature>
<proteinExistence type="predicted"/>
<evidence type="ECO:0000313" key="3">
    <source>
        <dbReference type="Proteomes" id="UP001162131"/>
    </source>
</evidence>
<dbReference type="EMBL" id="CAJZBQ010000002">
    <property type="protein sequence ID" value="CAG9310516.1"/>
    <property type="molecule type" value="Genomic_DNA"/>
</dbReference>
<keyword evidence="3" id="KW-1185">Reference proteome</keyword>
<protein>
    <submittedName>
        <fullName evidence="2">Uncharacterized protein</fullName>
    </submittedName>
</protein>
<organism evidence="2 3">
    <name type="scientific">Blepharisma stoltei</name>
    <dbReference type="NCBI Taxonomy" id="1481888"/>
    <lineage>
        <taxon>Eukaryota</taxon>
        <taxon>Sar</taxon>
        <taxon>Alveolata</taxon>
        <taxon>Ciliophora</taxon>
        <taxon>Postciliodesmatophora</taxon>
        <taxon>Heterotrichea</taxon>
        <taxon>Heterotrichida</taxon>
        <taxon>Blepharismidae</taxon>
        <taxon>Blepharisma</taxon>
    </lineage>
</organism>
<evidence type="ECO:0000313" key="2">
    <source>
        <dbReference type="EMBL" id="CAG9310516.1"/>
    </source>
</evidence>
<dbReference type="AlphaFoldDB" id="A0AAU9I7T1"/>
<name>A0AAU9I7T1_9CILI</name>
<dbReference type="Proteomes" id="UP001162131">
    <property type="component" value="Unassembled WGS sequence"/>
</dbReference>
<comment type="caution">
    <text evidence="2">The sequence shown here is derived from an EMBL/GenBank/DDBJ whole genome shotgun (WGS) entry which is preliminary data.</text>
</comment>
<feature type="compositionally biased region" description="Polar residues" evidence="1">
    <location>
        <begin position="1"/>
        <end position="10"/>
    </location>
</feature>
<feature type="compositionally biased region" description="Polar residues" evidence="1">
    <location>
        <begin position="20"/>
        <end position="32"/>
    </location>
</feature>
<gene>
    <name evidence="2" type="ORF">BSTOLATCC_MIC1359</name>
</gene>